<proteinExistence type="inferred from homology"/>
<keyword evidence="5" id="KW-1185">Reference proteome</keyword>
<dbReference type="SUPFAM" id="SSF110836">
    <property type="entry name" value="Hypothetical protein SAV1430"/>
    <property type="match status" value="1"/>
</dbReference>
<feature type="region of interest" description="Disordered" evidence="2">
    <location>
        <begin position="50"/>
        <end position="85"/>
    </location>
</feature>
<feature type="domain" description="Scaffold protein Nfu/NifU N-terminal" evidence="3">
    <location>
        <begin position="98"/>
        <end position="184"/>
    </location>
</feature>
<dbReference type="InterPro" id="IPR034904">
    <property type="entry name" value="FSCA_dom_sf"/>
</dbReference>
<gene>
    <name evidence="4" type="primary">NIFU4</name>
    <name evidence="4" type="ORF">OC842_000215</name>
</gene>
<comment type="caution">
    <text evidence="4">The sequence shown here is derived from an EMBL/GenBank/DDBJ whole genome shotgun (WGS) entry which is preliminary data.</text>
</comment>
<dbReference type="Pfam" id="PF08712">
    <property type="entry name" value="Nfu_N"/>
    <property type="match status" value="1"/>
</dbReference>
<dbReference type="GO" id="GO:0051536">
    <property type="term" value="F:iron-sulfur cluster binding"/>
    <property type="evidence" value="ECO:0007669"/>
    <property type="project" value="InterPro"/>
</dbReference>
<dbReference type="Gene3D" id="3.30.300.130">
    <property type="entry name" value="Fe-S cluster assembly (FSCA)"/>
    <property type="match status" value="1"/>
</dbReference>
<dbReference type="Gene3D" id="3.30.1370.70">
    <property type="entry name" value="Scaffold protein Nfu/NifU, N-terminal domain"/>
    <property type="match status" value="1"/>
</dbReference>
<evidence type="ECO:0000256" key="2">
    <source>
        <dbReference type="SAM" id="MobiDB-lite"/>
    </source>
</evidence>
<evidence type="ECO:0000259" key="3">
    <source>
        <dbReference type="SMART" id="SM00932"/>
    </source>
</evidence>
<dbReference type="Proteomes" id="UP001176521">
    <property type="component" value="Unassembled WGS sequence"/>
</dbReference>
<dbReference type="SUPFAM" id="SSF117916">
    <property type="entry name" value="Fe-S cluster assembly (FSCA) domain-like"/>
    <property type="match status" value="1"/>
</dbReference>
<feature type="compositionally biased region" description="Low complexity" evidence="2">
    <location>
        <begin position="50"/>
        <end position="78"/>
    </location>
</feature>
<dbReference type="GO" id="GO:0016226">
    <property type="term" value="P:iron-sulfur cluster assembly"/>
    <property type="evidence" value="ECO:0007669"/>
    <property type="project" value="InterPro"/>
</dbReference>
<dbReference type="AlphaFoldDB" id="A0AAN6GJX3"/>
<name>A0AAN6GJX3_9BASI</name>
<dbReference type="GO" id="GO:0005506">
    <property type="term" value="F:iron ion binding"/>
    <property type="evidence" value="ECO:0007669"/>
    <property type="project" value="InterPro"/>
</dbReference>
<dbReference type="InterPro" id="IPR014824">
    <property type="entry name" value="Nfu/NifU_N"/>
</dbReference>
<dbReference type="SMART" id="SM00932">
    <property type="entry name" value="Nfu_N"/>
    <property type="match status" value="1"/>
</dbReference>
<dbReference type="FunFam" id="3.30.300.130:FF:000001">
    <property type="entry name" value="NFU1 iron-sulfur cluster scaffold"/>
    <property type="match status" value="1"/>
</dbReference>
<evidence type="ECO:0000313" key="5">
    <source>
        <dbReference type="Proteomes" id="UP001176521"/>
    </source>
</evidence>
<protein>
    <submittedName>
        <fullName evidence="4">NifU-like protein 4, mitochondrial</fullName>
    </submittedName>
</protein>
<dbReference type="Pfam" id="PF01106">
    <property type="entry name" value="NifU"/>
    <property type="match status" value="1"/>
</dbReference>
<dbReference type="FunFam" id="3.30.1370.70:FF:000001">
    <property type="entry name" value="NifU-like protein 4, mitochondrial"/>
    <property type="match status" value="1"/>
</dbReference>
<reference evidence="4" key="1">
    <citation type="journal article" date="2023" name="PhytoFront">
        <title>Draft Genome Resources of Seven Strains of Tilletia horrida, Causal Agent of Kernel Smut of Rice.</title>
        <authorList>
            <person name="Khanal S."/>
            <person name="Antony Babu S."/>
            <person name="Zhou X.G."/>
        </authorList>
    </citation>
    <scope>NUCLEOTIDE SEQUENCE</scope>
    <source>
        <strain evidence="4">TX3</strain>
    </source>
</reference>
<dbReference type="InterPro" id="IPR036498">
    <property type="entry name" value="Nfu/NifU_N_sf"/>
</dbReference>
<dbReference type="PANTHER" id="PTHR11178:SF1">
    <property type="entry name" value="NFU1 IRON-SULFUR CLUSTER SCAFFOLD HOMOLOG, MITOCHONDRIAL"/>
    <property type="match status" value="1"/>
</dbReference>
<comment type="similarity">
    <text evidence="1">Belongs to the NifU family.</text>
</comment>
<evidence type="ECO:0000256" key="1">
    <source>
        <dbReference type="ARBA" id="ARBA00006420"/>
    </source>
</evidence>
<evidence type="ECO:0000313" key="4">
    <source>
        <dbReference type="EMBL" id="KAK0541009.1"/>
    </source>
</evidence>
<sequence>MIVQQTLRSAARRAAAGAVAATASPSASAGTAAMGATAAVALRSFSSTASSASSSSHLSRRAPGSGSSSSSSSSVSYSHRPRLPSPAARLRGVRTMFIQTETTPNEDSLKFLPGQRVMENGTAEFLDNRSSMTSPLAKRLFNIAGVRGVFYGPDFVTVSKHTDVPWSTLKPEVFATLMEFFSSGLALFSEGDGSNHVAQDTVILDTDSETVAMIKELLDTRVRPAIQEDGGDIEYRGFADPEEGGDGIVRLMLKGSCRGCDSSTVTLKSGIERMLMHYIPEVLGVEQVLDQEDEVALDEFNKFEKKLEKDRERERERSFSV</sequence>
<dbReference type="GO" id="GO:0005739">
    <property type="term" value="C:mitochondrion"/>
    <property type="evidence" value="ECO:0007669"/>
    <property type="project" value="TreeGrafter"/>
</dbReference>
<dbReference type="InterPro" id="IPR001075">
    <property type="entry name" value="NIF_FeS_clus_asmbl_NifU_C"/>
</dbReference>
<dbReference type="EMBL" id="JAPDMQ010000005">
    <property type="protein sequence ID" value="KAK0541009.1"/>
    <property type="molecule type" value="Genomic_DNA"/>
</dbReference>
<dbReference type="PANTHER" id="PTHR11178">
    <property type="entry name" value="IRON-SULFUR CLUSTER SCAFFOLD PROTEIN NFU-RELATED"/>
    <property type="match status" value="1"/>
</dbReference>
<organism evidence="4 5">
    <name type="scientific">Tilletia horrida</name>
    <dbReference type="NCBI Taxonomy" id="155126"/>
    <lineage>
        <taxon>Eukaryota</taxon>
        <taxon>Fungi</taxon>
        <taxon>Dikarya</taxon>
        <taxon>Basidiomycota</taxon>
        <taxon>Ustilaginomycotina</taxon>
        <taxon>Exobasidiomycetes</taxon>
        <taxon>Tilletiales</taxon>
        <taxon>Tilletiaceae</taxon>
        <taxon>Tilletia</taxon>
    </lineage>
</organism>
<accession>A0AAN6GJX3</accession>